<dbReference type="PANTHER" id="PTHR17357:SF0">
    <property type="entry name" value="GANGLIOSIDE GM2 ACTIVATOR"/>
    <property type="match status" value="1"/>
</dbReference>
<dbReference type="GO" id="GO:0006689">
    <property type="term" value="P:ganglioside catabolic process"/>
    <property type="evidence" value="ECO:0007669"/>
    <property type="project" value="InterPro"/>
</dbReference>
<sequence>MILKQAFVLTLVSCFLGTVQNQNTCNANGWETGSEDCTNPSDAGSSSGSSPTHWPDESDGTVTVTTCGDPDKALIKLKSFDYSPKPVVFPADLTLSIETEILEDIVAPVRVDTDMDLQAAGKKLKIPCLNGFGSCSVNDICGPLSTADCPSFITAQGYSCECPFSKGDYSISNITFHVPFGKEGAGTFHSKMNVYSNGVFALCLDLRMEY</sequence>
<keyword evidence="1 3" id="KW-0732">Signal</keyword>
<evidence type="ECO:0000256" key="2">
    <source>
        <dbReference type="SAM" id="MobiDB-lite"/>
    </source>
</evidence>
<keyword evidence="6" id="KW-1185">Reference proteome</keyword>
<evidence type="ECO:0000313" key="6">
    <source>
        <dbReference type="Proteomes" id="UP000735302"/>
    </source>
</evidence>
<dbReference type="InterPro" id="IPR036846">
    <property type="entry name" value="GM2-AP_sf"/>
</dbReference>
<dbReference type="SUPFAM" id="SSF63707">
    <property type="entry name" value="Ganglioside M2 (gm2) activator"/>
    <property type="match status" value="1"/>
</dbReference>
<dbReference type="AlphaFoldDB" id="A0AAV3YH96"/>
<organism evidence="5 6">
    <name type="scientific">Plakobranchus ocellatus</name>
    <dbReference type="NCBI Taxonomy" id="259542"/>
    <lineage>
        <taxon>Eukaryota</taxon>
        <taxon>Metazoa</taxon>
        <taxon>Spiralia</taxon>
        <taxon>Lophotrochozoa</taxon>
        <taxon>Mollusca</taxon>
        <taxon>Gastropoda</taxon>
        <taxon>Heterobranchia</taxon>
        <taxon>Euthyneura</taxon>
        <taxon>Panpulmonata</taxon>
        <taxon>Sacoglossa</taxon>
        <taxon>Placobranchoidea</taxon>
        <taxon>Plakobranchidae</taxon>
        <taxon>Plakobranchus</taxon>
    </lineage>
</organism>
<feature type="signal peptide" evidence="3">
    <location>
        <begin position="1"/>
        <end position="21"/>
    </location>
</feature>
<dbReference type="PANTHER" id="PTHR17357">
    <property type="entry name" value="GM2 GANGLIOSIDE ACTIVATOR PROTEIN"/>
    <property type="match status" value="1"/>
</dbReference>
<proteinExistence type="predicted"/>
<comment type="caution">
    <text evidence="5">The sequence shown here is derived from an EMBL/GenBank/DDBJ whole genome shotgun (WGS) entry which is preliminary data.</text>
</comment>
<feature type="domain" description="MD-2-related lipid-recognition" evidence="4">
    <location>
        <begin position="62"/>
        <end position="207"/>
    </location>
</feature>
<dbReference type="GO" id="GO:0005319">
    <property type="term" value="F:lipid transporter activity"/>
    <property type="evidence" value="ECO:0007669"/>
    <property type="project" value="TreeGrafter"/>
</dbReference>
<evidence type="ECO:0000313" key="5">
    <source>
        <dbReference type="EMBL" id="GFN81663.1"/>
    </source>
</evidence>
<feature type="compositionally biased region" description="Polar residues" evidence="2">
    <location>
        <begin position="31"/>
        <end position="43"/>
    </location>
</feature>
<accession>A0AAV3YH96</accession>
<evidence type="ECO:0000256" key="3">
    <source>
        <dbReference type="SAM" id="SignalP"/>
    </source>
</evidence>
<evidence type="ECO:0000256" key="1">
    <source>
        <dbReference type="ARBA" id="ARBA00022729"/>
    </source>
</evidence>
<dbReference type="InterPro" id="IPR003172">
    <property type="entry name" value="ML_dom"/>
</dbReference>
<name>A0AAV3YH96_9GAST</name>
<dbReference type="Pfam" id="PF02221">
    <property type="entry name" value="E1_DerP2_DerF2"/>
    <property type="match status" value="1"/>
</dbReference>
<gene>
    <name evidence="5" type="ORF">PoB_000816900</name>
</gene>
<dbReference type="Proteomes" id="UP000735302">
    <property type="component" value="Unassembled WGS sequence"/>
</dbReference>
<reference evidence="5 6" key="1">
    <citation type="journal article" date="2021" name="Elife">
        <title>Chloroplast acquisition without the gene transfer in kleptoplastic sea slugs, Plakobranchus ocellatus.</title>
        <authorList>
            <person name="Maeda T."/>
            <person name="Takahashi S."/>
            <person name="Yoshida T."/>
            <person name="Shimamura S."/>
            <person name="Takaki Y."/>
            <person name="Nagai Y."/>
            <person name="Toyoda A."/>
            <person name="Suzuki Y."/>
            <person name="Arimoto A."/>
            <person name="Ishii H."/>
            <person name="Satoh N."/>
            <person name="Nishiyama T."/>
            <person name="Hasebe M."/>
            <person name="Maruyama T."/>
            <person name="Minagawa J."/>
            <person name="Obokata J."/>
            <person name="Shigenobu S."/>
        </authorList>
    </citation>
    <scope>NUCLEOTIDE SEQUENCE [LARGE SCALE GENOMIC DNA]</scope>
</reference>
<dbReference type="GO" id="GO:0008047">
    <property type="term" value="F:enzyme activator activity"/>
    <property type="evidence" value="ECO:0007669"/>
    <property type="project" value="InterPro"/>
</dbReference>
<dbReference type="Gene3D" id="2.70.220.10">
    <property type="entry name" value="Ganglioside GM2 activator"/>
    <property type="match status" value="1"/>
</dbReference>
<dbReference type="GO" id="GO:0009898">
    <property type="term" value="C:cytoplasmic side of plasma membrane"/>
    <property type="evidence" value="ECO:0007669"/>
    <property type="project" value="TreeGrafter"/>
</dbReference>
<protein>
    <submittedName>
        <fullName evidence="5">Ganglioside gm2 activator</fullName>
    </submittedName>
</protein>
<feature type="region of interest" description="Disordered" evidence="2">
    <location>
        <begin position="31"/>
        <end position="60"/>
    </location>
</feature>
<feature type="chain" id="PRO_5043831184" evidence="3">
    <location>
        <begin position="22"/>
        <end position="210"/>
    </location>
</feature>
<evidence type="ECO:0000259" key="4">
    <source>
        <dbReference type="Pfam" id="PF02221"/>
    </source>
</evidence>
<dbReference type="InterPro" id="IPR028996">
    <property type="entry name" value="GM2-AP"/>
</dbReference>
<dbReference type="EMBL" id="BLXT01000945">
    <property type="protein sequence ID" value="GFN81663.1"/>
    <property type="molecule type" value="Genomic_DNA"/>
</dbReference>